<dbReference type="EMBL" id="BAABMM010000033">
    <property type="protein sequence ID" value="GAA5252543.1"/>
    <property type="molecule type" value="Genomic_DNA"/>
</dbReference>
<name>A0ABP9TW68_9RICK</name>
<gene>
    <name evidence="3" type="ORF">KNCP2_08310</name>
</gene>
<dbReference type="Pfam" id="PF00171">
    <property type="entry name" value="Aldedh"/>
    <property type="match status" value="1"/>
</dbReference>
<accession>A0ABP9TW68</accession>
<dbReference type="InterPro" id="IPR016162">
    <property type="entry name" value="Ald_DH_N"/>
</dbReference>
<dbReference type="SUPFAM" id="SSF53720">
    <property type="entry name" value="ALDH-like"/>
    <property type="match status" value="1"/>
</dbReference>
<keyword evidence="4" id="KW-1185">Reference proteome</keyword>
<protein>
    <recommendedName>
        <fullName evidence="2">Aldehyde dehydrogenase domain-containing protein</fullName>
    </recommendedName>
</protein>
<proteinExistence type="predicted"/>
<evidence type="ECO:0000313" key="4">
    <source>
        <dbReference type="Proteomes" id="UP001628124"/>
    </source>
</evidence>
<comment type="caution">
    <text evidence="3">The sequence shown here is derived from an EMBL/GenBank/DDBJ whole genome shotgun (WGS) entry which is preliminary data.</text>
</comment>
<evidence type="ECO:0000256" key="1">
    <source>
        <dbReference type="ARBA" id="ARBA00023002"/>
    </source>
</evidence>
<evidence type="ECO:0000259" key="2">
    <source>
        <dbReference type="Pfam" id="PF00171"/>
    </source>
</evidence>
<sequence>MQNLQAMPGLPAGVFNVITGDADVIGKSCCEDFRLWKLSFTGSTNVGKFYIKMPKIL</sequence>
<dbReference type="Proteomes" id="UP001628124">
    <property type="component" value="Unassembled WGS sequence"/>
</dbReference>
<reference evidence="3 4" key="1">
    <citation type="journal article" date="2024" name="Microbiol. Immunol.">
        <title>Discovery of a novel spotted fever group Rickettsia, 'Candidatus Rickettsia kedanie,' in unfed larval chigger mites, Leptotrombidium scutellare.</title>
        <authorList>
            <person name="Ogawa M."/>
            <person name="Matsutani M."/>
            <person name="Katayama T."/>
            <person name="Takada N."/>
            <person name="Noda S."/>
            <person name="Takahashi M."/>
            <person name="Kageyama D."/>
            <person name="Hanaoka N."/>
            <person name="Ebihara H."/>
        </authorList>
    </citation>
    <scope>NUCLEOTIDE SEQUENCE [LARGE SCALE GENOMIC DNA]</scope>
    <source>
        <strain evidence="3 4">KNCP2-13</strain>
    </source>
</reference>
<dbReference type="InterPro" id="IPR015590">
    <property type="entry name" value="Aldehyde_DH_dom"/>
</dbReference>
<organism evidence="3 4">
    <name type="scientific">Candidatus Rickettsia kedanie</name>
    <dbReference type="NCBI Taxonomy" id="3115352"/>
    <lineage>
        <taxon>Bacteria</taxon>
        <taxon>Pseudomonadati</taxon>
        <taxon>Pseudomonadota</taxon>
        <taxon>Alphaproteobacteria</taxon>
        <taxon>Rickettsiales</taxon>
        <taxon>Rickettsiaceae</taxon>
        <taxon>Rickettsieae</taxon>
        <taxon>Rickettsia</taxon>
        <taxon>spotted fever group</taxon>
    </lineage>
</organism>
<dbReference type="InterPro" id="IPR016161">
    <property type="entry name" value="Ald_DH/histidinol_DH"/>
</dbReference>
<keyword evidence="1" id="KW-0560">Oxidoreductase</keyword>
<evidence type="ECO:0000313" key="3">
    <source>
        <dbReference type="EMBL" id="GAA5252543.1"/>
    </source>
</evidence>
<feature type="domain" description="Aldehyde dehydrogenase" evidence="2">
    <location>
        <begin position="9"/>
        <end position="48"/>
    </location>
</feature>
<dbReference type="Gene3D" id="3.40.605.10">
    <property type="entry name" value="Aldehyde Dehydrogenase, Chain A, domain 1"/>
    <property type="match status" value="1"/>
</dbReference>